<evidence type="ECO:0000256" key="2">
    <source>
        <dbReference type="SAM" id="Phobius"/>
    </source>
</evidence>
<organism evidence="3">
    <name type="scientific">Actinoplanes campanulatus</name>
    <dbReference type="NCBI Taxonomy" id="113559"/>
    <lineage>
        <taxon>Bacteria</taxon>
        <taxon>Bacillati</taxon>
        <taxon>Actinomycetota</taxon>
        <taxon>Actinomycetes</taxon>
        <taxon>Micromonosporales</taxon>
        <taxon>Micromonosporaceae</taxon>
        <taxon>Actinoplanes</taxon>
    </lineage>
</organism>
<accession>A0ABQ3WFH4</accession>
<keyword evidence="2" id="KW-0812">Transmembrane</keyword>
<evidence type="ECO:0000256" key="1">
    <source>
        <dbReference type="SAM" id="MobiDB-lite"/>
    </source>
</evidence>
<evidence type="ECO:0000313" key="3">
    <source>
        <dbReference type="EMBL" id="GID43653.1"/>
    </source>
</evidence>
<comment type="caution">
    <text evidence="3">The sequence shown here is derived from an EMBL/GenBank/DDBJ whole genome shotgun (WGS) entry which is preliminary data.</text>
</comment>
<name>A0ABQ3WFH4_9ACTN</name>
<dbReference type="EMBL" id="BOMF01000014">
    <property type="protein sequence ID" value="GID43653.1"/>
    <property type="molecule type" value="Genomic_DNA"/>
</dbReference>
<gene>
    <name evidence="3" type="ORF">Aca07nite_09280</name>
</gene>
<keyword evidence="2" id="KW-0472">Membrane</keyword>
<keyword evidence="2" id="KW-1133">Transmembrane helix</keyword>
<feature type="transmembrane region" description="Helical" evidence="2">
    <location>
        <begin position="29"/>
        <end position="50"/>
    </location>
</feature>
<reference evidence="3" key="1">
    <citation type="submission" date="2021-01" db="EMBL/GenBank/DDBJ databases">
        <title>Whole genome shotgun sequence of Actinoplanes capillaceus NBRC 16408.</title>
        <authorList>
            <person name="Komaki H."/>
            <person name="Tamura T."/>
        </authorList>
    </citation>
    <scope>NUCLEOTIDE SEQUENCE [LARGE SCALE GENOMIC DNA]</scope>
    <source>
        <strain evidence="3">NBRC 16408</strain>
    </source>
</reference>
<sequence>MAHNVFGVDTECTGSEKPLPKDDLPMRSIAHFALAAVAGIALAVLGAGAAHADDTATPDTTQTTTVSTQHPWD</sequence>
<proteinExistence type="predicted"/>
<protein>
    <submittedName>
        <fullName evidence="3">Uncharacterized protein</fullName>
    </submittedName>
</protein>
<feature type="region of interest" description="Disordered" evidence="1">
    <location>
        <begin position="51"/>
        <end position="73"/>
    </location>
</feature>
<feature type="region of interest" description="Disordered" evidence="1">
    <location>
        <begin position="1"/>
        <end position="20"/>
    </location>
</feature>